<organism evidence="3 4">
    <name type="scientific">Endozoicomonas elysicola</name>
    <dbReference type="NCBI Taxonomy" id="305900"/>
    <lineage>
        <taxon>Bacteria</taxon>
        <taxon>Pseudomonadati</taxon>
        <taxon>Pseudomonadota</taxon>
        <taxon>Gammaproteobacteria</taxon>
        <taxon>Oceanospirillales</taxon>
        <taxon>Endozoicomonadaceae</taxon>
        <taxon>Endozoicomonas</taxon>
    </lineage>
</organism>
<reference evidence="3 4" key="1">
    <citation type="submission" date="2014-06" db="EMBL/GenBank/DDBJ databases">
        <title>Whole Genome Sequences of Three Symbiotic Endozoicomonas Bacteria.</title>
        <authorList>
            <person name="Neave M.J."/>
            <person name="Apprill A."/>
            <person name="Voolstra C.R."/>
        </authorList>
    </citation>
    <scope>NUCLEOTIDE SEQUENCE [LARGE SCALE GENOMIC DNA]</scope>
    <source>
        <strain evidence="3 4">DSM 22380</strain>
    </source>
</reference>
<keyword evidence="4" id="KW-1185">Reference proteome</keyword>
<name>A0A081KEH4_9GAMM</name>
<dbReference type="PANTHER" id="PTHR46361">
    <property type="entry name" value="ELECTRON CARRIER/ PROTEIN DISULFIDE OXIDOREDUCTASE"/>
    <property type="match status" value="1"/>
</dbReference>
<dbReference type="Proteomes" id="UP000027997">
    <property type="component" value="Unassembled WGS sequence"/>
</dbReference>
<dbReference type="InterPro" id="IPR006869">
    <property type="entry name" value="DUF547"/>
</dbReference>
<gene>
    <name evidence="3" type="ORF">GV64_19070</name>
</gene>
<dbReference type="AlphaFoldDB" id="A0A081KEH4"/>
<keyword evidence="1" id="KW-0732">Signal</keyword>
<feature type="chain" id="PRO_5001758921" description="DUF547 domain-containing protein" evidence="1">
    <location>
        <begin position="20"/>
        <end position="270"/>
    </location>
</feature>
<dbReference type="EMBL" id="JOJP01000001">
    <property type="protein sequence ID" value="KEI72550.1"/>
    <property type="molecule type" value="Genomic_DNA"/>
</dbReference>
<dbReference type="eggNOG" id="COG0398">
    <property type="taxonomic scope" value="Bacteria"/>
</dbReference>
<dbReference type="PANTHER" id="PTHR46361:SF3">
    <property type="entry name" value="ELECTRON CARRIER_ PROTEIN DISULFIDE OXIDOREDUCTASE"/>
    <property type="match status" value="1"/>
</dbReference>
<protein>
    <recommendedName>
        <fullName evidence="2">DUF547 domain-containing protein</fullName>
    </recommendedName>
</protein>
<evidence type="ECO:0000256" key="1">
    <source>
        <dbReference type="SAM" id="SignalP"/>
    </source>
</evidence>
<dbReference type="STRING" id="305900.GV64_19070"/>
<dbReference type="RefSeq" id="WP_020584912.1">
    <property type="nucleotide sequence ID" value="NZ_JOJP01000001.1"/>
</dbReference>
<evidence type="ECO:0000259" key="2">
    <source>
        <dbReference type="Pfam" id="PF04784"/>
    </source>
</evidence>
<feature type="domain" description="DUF547" evidence="2">
    <location>
        <begin position="90"/>
        <end position="202"/>
    </location>
</feature>
<accession>A0A081KEH4</accession>
<comment type="caution">
    <text evidence="3">The sequence shown here is derived from an EMBL/GenBank/DDBJ whole genome shotgun (WGS) entry which is preliminary data.</text>
</comment>
<proteinExistence type="predicted"/>
<feature type="signal peptide" evidence="1">
    <location>
        <begin position="1"/>
        <end position="19"/>
    </location>
</feature>
<evidence type="ECO:0000313" key="4">
    <source>
        <dbReference type="Proteomes" id="UP000027997"/>
    </source>
</evidence>
<evidence type="ECO:0000313" key="3">
    <source>
        <dbReference type="EMBL" id="KEI72550.1"/>
    </source>
</evidence>
<sequence>MARYFVSALLLLLSITAQAVPSPDRWSYWDKTDKKSELAVDHSMWQRFLDRYVKHSESMEMYMVEYGRVKKSDKEALDVYLKSLAGQDPRKLNRSEQLAYWINLYNALTVDLILDYYPVKSITKLGKGWFRMGPWRDELITIAGQKISLHDIEHRILRPIWNNPRIHYALNCASIGCPDLLPDVYQGESIDEQLDAAARRFINQRKGASFVSGRLVLSSIFDWYEDDFVDEDNVMKELKTFASGDLKKKLEDYRGRTSYRYNWKLNEYRP</sequence>
<dbReference type="Pfam" id="PF04784">
    <property type="entry name" value="DUF547"/>
    <property type="match status" value="1"/>
</dbReference>